<evidence type="ECO:0000256" key="1">
    <source>
        <dbReference type="ARBA" id="ARBA00001974"/>
    </source>
</evidence>
<evidence type="ECO:0000256" key="4">
    <source>
        <dbReference type="ARBA" id="ARBA00022827"/>
    </source>
</evidence>
<dbReference type="InterPro" id="IPR007867">
    <property type="entry name" value="GMC_OxRtase_C"/>
</dbReference>
<dbReference type="GO" id="GO:0050660">
    <property type="term" value="F:flavin adenine dinucleotide binding"/>
    <property type="evidence" value="ECO:0007669"/>
    <property type="project" value="InterPro"/>
</dbReference>
<evidence type="ECO:0000259" key="7">
    <source>
        <dbReference type="Pfam" id="PF05199"/>
    </source>
</evidence>
<evidence type="ECO:0000313" key="8">
    <source>
        <dbReference type="EMBL" id="MBB3221989.1"/>
    </source>
</evidence>
<dbReference type="SUPFAM" id="SSF54373">
    <property type="entry name" value="FAD-linked reductases, C-terminal domain"/>
    <property type="match status" value="1"/>
</dbReference>
<dbReference type="SUPFAM" id="SSF51905">
    <property type="entry name" value="FAD/NAD(P)-binding domain"/>
    <property type="match status" value="1"/>
</dbReference>
<dbReference type="Pfam" id="PF05199">
    <property type="entry name" value="GMC_oxred_C"/>
    <property type="match status" value="1"/>
</dbReference>
<dbReference type="GO" id="GO:0016614">
    <property type="term" value="F:oxidoreductase activity, acting on CH-OH group of donors"/>
    <property type="evidence" value="ECO:0007669"/>
    <property type="project" value="InterPro"/>
</dbReference>
<proteinExistence type="inferred from homology"/>
<dbReference type="PANTHER" id="PTHR42784:SF1">
    <property type="entry name" value="PYRANOSE 2-OXIDASE"/>
    <property type="match status" value="1"/>
</dbReference>
<evidence type="ECO:0000313" key="9">
    <source>
        <dbReference type="EMBL" id="QCP14220.1"/>
    </source>
</evidence>
<keyword evidence="3" id="KW-0285">Flavoprotein</keyword>
<dbReference type="Proteomes" id="UP000298763">
    <property type="component" value="Chromosome"/>
</dbReference>
<comment type="similarity">
    <text evidence="2">Belongs to the GMC oxidoreductase family.</text>
</comment>
<dbReference type="OrthoDB" id="9787779at2"/>
<dbReference type="RefSeq" id="WP_137316991.1">
    <property type="nucleotide sequence ID" value="NZ_CP040017.1"/>
</dbReference>
<keyword evidence="5" id="KW-0560">Oxidoreductase</keyword>
<protein>
    <submittedName>
        <fullName evidence="8">Choline dehydrogenase-like flavoprotein</fullName>
    </submittedName>
    <submittedName>
        <fullName evidence="9">GMC family oxidoreductase</fullName>
    </submittedName>
</protein>
<evidence type="ECO:0000256" key="3">
    <source>
        <dbReference type="ARBA" id="ARBA00022630"/>
    </source>
</evidence>
<sequence>MNNKGNKSGGKGAQFDAIVIGSGITGGWAAKELTEKGLKVLVLERGAKVEHQTGYVHEFTPPWQAPNGGLPERELYARDYEIQSKIERGAFSWANRHYWINDRENPYEQVKPFRWHRTNVLGGRSLTWGRQSYRWGNDDFLANARDGHGNDWPIRYADLAPWYSHVEKFIGVSGQPEGLEHFPDGEYLPPMEMTALERALKERIEAKWKERRVTIGRVANLTVEHNGRGQCQNRNICNRGCSFGAYFSSLSSTLPAAQKTGRLTIRTDSVVESIDVDPRTKRATGVRVIDAKSGERMTFKARVVFLCASTYGTLQVLLQSRGAANPNGIGNHSDMLGRYLVDHHGVAAFGEIKGFEDRNYKGRRATGILIPRFRNLGRQDDDADFTRGYGFQGGAMRDDWTNTAALTDDFGAGMKHNIARPGKWVAFLGAFGEQLPQAHNRVTLNDRKPGNFGLPQLSFDVAYGENERKMAVDAGKQAEQMLKAAGAERVQLIPVRTMPGVSIHEMGGARMGHNPADSVLNAHNQVHGVDNLFVTDGAAMASAGTVNPSLTYMALTARAVDYAVAQLKAGRI</sequence>
<dbReference type="Pfam" id="PF13450">
    <property type="entry name" value="NAD_binding_8"/>
    <property type="match status" value="1"/>
</dbReference>
<evidence type="ECO:0000313" key="10">
    <source>
        <dbReference type="Proteomes" id="UP000298763"/>
    </source>
</evidence>
<feature type="domain" description="Glucose-methanol-choline oxidoreductase N-terminal" evidence="6">
    <location>
        <begin position="56"/>
        <end position="343"/>
    </location>
</feature>
<comment type="cofactor">
    <cofactor evidence="1">
        <name>FAD</name>
        <dbReference type="ChEBI" id="CHEBI:57692"/>
    </cofactor>
</comment>
<dbReference type="AlphaFoldDB" id="A0A4P8HZR7"/>
<evidence type="ECO:0000256" key="2">
    <source>
        <dbReference type="ARBA" id="ARBA00010790"/>
    </source>
</evidence>
<dbReference type="InterPro" id="IPR051473">
    <property type="entry name" value="P2Ox-like"/>
</dbReference>
<dbReference type="Pfam" id="PF00732">
    <property type="entry name" value="GMC_oxred_N"/>
    <property type="match status" value="1"/>
</dbReference>
<reference evidence="9 10" key="1">
    <citation type="submission" date="2019-05" db="EMBL/GenBank/DDBJ databases">
        <title>Draft Genome Sequences of Six Type Strains of the Genus Massilia.</title>
        <authorList>
            <person name="Miess H."/>
            <person name="Frediansyhah A."/>
            <person name="Gross H."/>
        </authorList>
    </citation>
    <scope>NUCLEOTIDE SEQUENCE [LARGE SCALE GENOMIC DNA]</scope>
    <source>
        <strain evidence="9 10">DSMZ 26121</strain>
    </source>
</reference>
<evidence type="ECO:0000313" key="11">
    <source>
        <dbReference type="Proteomes" id="UP000584325"/>
    </source>
</evidence>
<organism evidence="8 11">
    <name type="scientific">Pseudoduganella umbonata</name>
    <dbReference type="NCBI Taxonomy" id="864828"/>
    <lineage>
        <taxon>Bacteria</taxon>
        <taxon>Pseudomonadati</taxon>
        <taxon>Pseudomonadota</taxon>
        <taxon>Betaproteobacteria</taxon>
        <taxon>Burkholderiales</taxon>
        <taxon>Oxalobacteraceae</taxon>
        <taxon>Telluria group</taxon>
        <taxon>Pseudoduganella</taxon>
    </lineage>
</organism>
<evidence type="ECO:0000256" key="5">
    <source>
        <dbReference type="ARBA" id="ARBA00023002"/>
    </source>
</evidence>
<dbReference type="Gene3D" id="3.50.50.60">
    <property type="entry name" value="FAD/NAD(P)-binding domain"/>
    <property type="match status" value="2"/>
</dbReference>
<dbReference type="EMBL" id="JACHXS010000004">
    <property type="protein sequence ID" value="MBB3221989.1"/>
    <property type="molecule type" value="Genomic_DNA"/>
</dbReference>
<dbReference type="EMBL" id="CP040017">
    <property type="protein sequence ID" value="QCP14220.1"/>
    <property type="molecule type" value="Genomic_DNA"/>
</dbReference>
<name>A0A4P8HZR7_9BURK</name>
<dbReference type="InterPro" id="IPR036188">
    <property type="entry name" value="FAD/NAD-bd_sf"/>
</dbReference>
<evidence type="ECO:0000259" key="6">
    <source>
        <dbReference type="Pfam" id="PF00732"/>
    </source>
</evidence>
<gene>
    <name evidence="9" type="ORF">FCL38_30260</name>
    <name evidence="8" type="ORF">FHS02_002799</name>
</gene>
<reference evidence="8 11" key="2">
    <citation type="submission" date="2020-08" db="EMBL/GenBank/DDBJ databases">
        <title>Genomic Encyclopedia of Type Strains, Phase III (KMG-III): the genomes of soil and plant-associated and newly described type strains.</title>
        <authorList>
            <person name="Whitman W."/>
        </authorList>
    </citation>
    <scope>NUCLEOTIDE SEQUENCE [LARGE SCALE GENOMIC DNA]</scope>
    <source>
        <strain evidence="8 11">CECT 7753</strain>
    </source>
</reference>
<keyword evidence="4" id="KW-0274">FAD</keyword>
<accession>A0A4P8HZR7</accession>
<dbReference type="InterPro" id="IPR000172">
    <property type="entry name" value="GMC_OxRdtase_N"/>
</dbReference>
<dbReference type="PANTHER" id="PTHR42784">
    <property type="entry name" value="PYRANOSE 2-OXIDASE"/>
    <property type="match status" value="1"/>
</dbReference>
<feature type="domain" description="Glucose-methanol-choline oxidoreductase C-terminal" evidence="7">
    <location>
        <begin position="436"/>
        <end position="555"/>
    </location>
</feature>
<dbReference type="Proteomes" id="UP000584325">
    <property type="component" value="Unassembled WGS sequence"/>
</dbReference>
<keyword evidence="10" id="KW-1185">Reference proteome</keyword>